<keyword evidence="1" id="KW-0805">Transcription regulation</keyword>
<comment type="caution">
    <text evidence="5">The sequence shown here is derived from an EMBL/GenBank/DDBJ whole genome shotgun (WGS) entry which is preliminary data.</text>
</comment>
<dbReference type="OrthoDB" id="27447at2157"/>
<dbReference type="Proteomes" id="UP000434101">
    <property type="component" value="Unassembled WGS sequence"/>
</dbReference>
<dbReference type="Gene3D" id="1.10.10.10">
    <property type="entry name" value="Winged helix-like DNA-binding domain superfamily/Winged helix DNA-binding domain"/>
    <property type="match status" value="1"/>
</dbReference>
<keyword evidence="2" id="KW-0804">Transcription</keyword>
<evidence type="ECO:0000256" key="2">
    <source>
        <dbReference type="ARBA" id="ARBA00023163"/>
    </source>
</evidence>
<dbReference type="InterPro" id="IPR056493">
    <property type="entry name" value="HVO_0513_N"/>
</dbReference>
<keyword evidence="6" id="KW-1185">Reference proteome</keyword>
<dbReference type="PANTHER" id="PTHR34236">
    <property type="entry name" value="DIMETHYL SULFOXIDE REDUCTASE TRANSCRIPTIONAL ACTIVATOR"/>
    <property type="match status" value="1"/>
</dbReference>
<evidence type="ECO:0000313" key="6">
    <source>
        <dbReference type="Proteomes" id="UP000434101"/>
    </source>
</evidence>
<organism evidence="5 6">
    <name type="scientific">Natronorubrum halalkaliphilum</name>
    <dbReference type="NCBI Taxonomy" id="2691917"/>
    <lineage>
        <taxon>Archaea</taxon>
        <taxon>Methanobacteriati</taxon>
        <taxon>Methanobacteriota</taxon>
        <taxon>Stenosarchaea group</taxon>
        <taxon>Halobacteria</taxon>
        <taxon>Halobacteriales</taxon>
        <taxon>Natrialbaceae</taxon>
        <taxon>Natronorubrum</taxon>
    </lineage>
</organism>
<dbReference type="AlphaFoldDB" id="A0A6B0VJ66"/>
<evidence type="ECO:0000259" key="4">
    <source>
        <dbReference type="Pfam" id="PF24278"/>
    </source>
</evidence>
<dbReference type="EMBL" id="WUYX01000004">
    <property type="protein sequence ID" value="MXV60649.1"/>
    <property type="molecule type" value="Genomic_DNA"/>
</dbReference>
<reference evidence="5 6" key="1">
    <citation type="submission" date="2020-01" db="EMBL/GenBank/DDBJ databases">
        <title>Natronorubrum sp. JWXQ-INN 674 isolated from Inner Mongolia Autonomous Region of China.</title>
        <authorList>
            <person name="Xue Q."/>
        </authorList>
    </citation>
    <scope>NUCLEOTIDE SEQUENCE [LARGE SCALE GENOMIC DNA]</scope>
    <source>
        <strain evidence="5 6">JWXQ-INN-674</strain>
    </source>
</reference>
<gene>
    <name evidence="5" type="ORF">GS429_00895</name>
</gene>
<feature type="domain" description="HVO-0513-like N-terminal" evidence="4">
    <location>
        <begin position="16"/>
        <end position="145"/>
    </location>
</feature>
<proteinExistence type="predicted"/>
<dbReference type="InterPro" id="IPR007050">
    <property type="entry name" value="HTH_bacterioopsin"/>
</dbReference>
<dbReference type="Pfam" id="PF24278">
    <property type="entry name" value="HVO_0513_N"/>
    <property type="match status" value="1"/>
</dbReference>
<evidence type="ECO:0000313" key="5">
    <source>
        <dbReference type="EMBL" id="MXV60649.1"/>
    </source>
</evidence>
<protein>
    <submittedName>
        <fullName evidence="5">Bacterio-opsin activator</fullName>
    </submittedName>
</protein>
<sequence length="229" mass="26558">MRHYDVRLSPADGWFHPFEKRLERAERVRRVAIHRIRLIGDELGVVLYELAGDIDRIERLVEEELGSLGYWIDEFDGRIFLCSLFVPNDTVRELLRVTREFRVFLDPPLTYTRNGDLQVTYFATEQSFQRAVDIIPDDIDVTLETKQAFDPTENVFLAKLTTRQRRLFETAIDLGYYGSPRDATYEEIGREVGIAGGTVGEHLRKIEAKLVDHIVSASVTDPMERKRIQ</sequence>
<evidence type="ECO:0000256" key="1">
    <source>
        <dbReference type="ARBA" id="ARBA00023015"/>
    </source>
</evidence>
<feature type="domain" description="HTH bat-type" evidence="3">
    <location>
        <begin position="160"/>
        <end position="211"/>
    </location>
</feature>
<dbReference type="PANTHER" id="PTHR34236:SF1">
    <property type="entry name" value="DIMETHYL SULFOXIDE REDUCTASE TRANSCRIPTIONAL ACTIVATOR"/>
    <property type="match status" value="1"/>
</dbReference>
<name>A0A6B0VJ66_9EURY</name>
<dbReference type="RefSeq" id="WP_160061825.1">
    <property type="nucleotide sequence ID" value="NZ_WUYX01000004.1"/>
</dbReference>
<accession>A0A6B0VJ66</accession>
<evidence type="ECO:0000259" key="3">
    <source>
        <dbReference type="Pfam" id="PF04967"/>
    </source>
</evidence>
<dbReference type="Pfam" id="PF04967">
    <property type="entry name" value="HTH_10"/>
    <property type="match status" value="1"/>
</dbReference>
<dbReference type="InterPro" id="IPR036388">
    <property type="entry name" value="WH-like_DNA-bd_sf"/>
</dbReference>